<gene>
    <name evidence="1" type="ORF">HMPREF3293_01800</name>
</gene>
<organism evidence="1 2">
    <name type="scientific">Christensenella minuta</name>
    <dbReference type="NCBI Taxonomy" id="626937"/>
    <lineage>
        <taxon>Bacteria</taxon>
        <taxon>Bacillati</taxon>
        <taxon>Bacillota</taxon>
        <taxon>Clostridia</taxon>
        <taxon>Christensenellales</taxon>
        <taxon>Christensenellaceae</taxon>
        <taxon>Christensenella</taxon>
    </lineage>
</organism>
<evidence type="ECO:0000313" key="1">
    <source>
        <dbReference type="EMBL" id="KXK65211.1"/>
    </source>
</evidence>
<dbReference type="Proteomes" id="UP000070366">
    <property type="component" value="Unassembled WGS sequence"/>
</dbReference>
<proteinExistence type="predicted"/>
<name>A0A136Q3H2_9FIRM</name>
<dbReference type="EMBL" id="LSZW01000062">
    <property type="protein sequence ID" value="KXK65211.1"/>
    <property type="molecule type" value="Genomic_DNA"/>
</dbReference>
<protein>
    <submittedName>
        <fullName evidence="1">Uncharacterized protein</fullName>
    </submittedName>
</protein>
<accession>A0A136Q3H2</accession>
<dbReference type="STRING" id="626937.HMPREF3293_01800"/>
<evidence type="ECO:0000313" key="2">
    <source>
        <dbReference type="Proteomes" id="UP000070366"/>
    </source>
</evidence>
<sequence>MPRDKKSAPFAAVHSILSANITAPLIRLTAGLGIDKIIRW</sequence>
<comment type="caution">
    <text evidence="1">The sequence shown here is derived from an EMBL/GenBank/DDBJ whole genome shotgun (WGS) entry which is preliminary data.</text>
</comment>
<reference evidence="1 2" key="1">
    <citation type="submission" date="2016-02" db="EMBL/GenBank/DDBJ databases">
        <authorList>
            <person name="Wen L."/>
            <person name="He K."/>
            <person name="Yang H."/>
        </authorList>
    </citation>
    <scope>NUCLEOTIDE SEQUENCE [LARGE SCALE GENOMIC DNA]</scope>
    <source>
        <strain evidence="1 2">DSM 22607</strain>
    </source>
</reference>
<dbReference type="AlphaFoldDB" id="A0A136Q3H2"/>
<keyword evidence="2" id="KW-1185">Reference proteome</keyword>